<dbReference type="GO" id="GO:0000324">
    <property type="term" value="C:fungal-type vacuole"/>
    <property type="evidence" value="ECO:0007669"/>
    <property type="project" value="TreeGrafter"/>
</dbReference>
<evidence type="ECO:0000256" key="1">
    <source>
        <dbReference type="ARBA" id="ARBA00004141"/>
    </source>
</evidence>
<accession>A0A8E2JYK6</accession>
<sequence length="302" mass="33754">MPIPQFVGCEPWVPIIRNEYGYPPHLAPGVVFVTLFTISTILHIVQASWKRRWWCMLFALGALIEIIGWGGRIWSSHCPSNVYAFLMQITTLIIAPTFFTAGLYVILGRLIQVFGRHTSPISAKMYLWIFCACDILSLVIQAIGGGIASTAVTAIPPKESKVGTDIMVGGIIFQTASISIFGFFFIEFLRRVCHDRHNAMSRKIWVLVFASAFSCLTIYIRSIYRVVELLQGWSGYLITHENFFIALDGSLMLGAVVVFNFIHPGWFLPTEKEMVQSPRNRSEDGSSDVQVHNQKEGAGGSL</sequence>
<dbReference type="InterPro" id="IPR007568">
    <property type="entry name" value="RTA1"/>
</dbReference>
<evidence type="ECO:0000256" key="3">
    <source>
        <dbReference type="ARBA" id="ARBA00022989"/>
    </source>
</evidence>
<feature type="transmembrane region" description="Helical" evidence="6">
    <location>
        <begin position="82"/>
        <end position="107"/>
    </location>
</feature>
<protein>
    <submittedName>
        <fullName evidence="7">RTA1-domain-containing protein</fullName>
    </submittedName>
</protein>
<dbReference type="PANTHER" id="PTHR31465">
    <property type="entry name" value="PROTEIN RTA1-RELATED"/>
    <property type="match status" value="1"/>
</dbReference>
<feature type="transmembrane region" description="Helical" evidence="6">
    <location>
        <begin position="127"/>
        <end position="151"/>
    </location>
</feature>
<name>A0A8E2JYK6_9PEZI</name>
<organism evidence="7 8">
    <name type="scientific">Glonium stellatum</name>
    <dbReference type="NCBI Taxonomy" id="574774"/>
    <lineage>
        <taxon>Eukaryota</taxon>
        <taxon>Fungi</taxon>
        <taxon>Dikarya</taxon>
        <taxon>Ascomycota</taxon>
        <taxon>Pezizomycotina</taxon>
        <taxon>Dothideomycetes</taxon>
        <taxon>Pleosporomycetidae</taxon>
        <taxon>Gloniales</taxon>
        <taxon>Gloniaceae</taxon>
        <taxon>Glonium</taxon>
    </lineage>
</organism>
<keyword evidence="3 6" id="KW-1133">Transmembrane helix</keyword>
<feature type="transmembrane region" description="Helical" evidence="6">
    <location>
        <begin position="26"/>
        <end position="45"/>
    </location>
</feature>
<keyword evidence="8" id="KW-1185">Reference proteome</keyword>
<evidence type="ECO:0000256" key="5">
    <source>
        <dbReference type="SAM" id="MobiDB-lite"/>
    </source>
</evidence>
<feature type="transmembrane region" description="Helical" evidence="6">
    <location>
        <begin position="52"/>
        <end position="70"/>
    </location>
</feature>
<evidence type="ECO:0000256" key="6">
    <source>
        <dbReference type="SAM" id="Phobius"/>
    </source>
</evidence>
<evidence type="ECO:0000256" key="4">
    <source>
        <dbReference type="ARBA" id="ARBA00023136"/>
    </source>
</evidence>
<feature type="transmembrane region" description="Helical" evidence="6">
    <location>
        <begin position="171"/>
        <end position="192"/>
    </location>
</feature>
<dbReference type="GO" id="GO:0005886">
    <property type="term" value="C:plasma membrane"/>
    <property type="evidence" value="ECO:0007669"/>
    <property type="project" value="TreeGrafter"/>
</dbReference>
<feature type="transmembrane region" description="Helical" evidence="6">
    <location>
        <begin position="204"/>
        <end position="223"/>
    </location>
</feature>
<evidence type="ECO:0000256" key="2">
    <source>
        <dbReference type="ARBA" id="ARBA00022692"/>
    </source>
</evidence>
<keyword evidence="2 6" id="KW-0812">Transmembrane</keyword>
<evidence type="ECO:0000313" key="8">
    <source>
        <dbReference type="Proteomes" id="UP000250140"/>
    </source>
</evidence>
<dbReference type="EMBL" id="KV748580">
    <property type="protein sequence ID" value="OCL14405.1"/>
    <property type="molecule type" value="Genomic_DNA"/>
</dbReference>
<proteinExistence type="predicted"/>
<dbReference type="PANTHER" id="PTHR31465:SF11">
    <property type="entry name" value="DOMAIN PROTEIN, PUTATIVE (AFU_ORTHOLOGUE AFUA_3G10770)-RELATED"/>
    <property type="match status" value="1"/>
</dbReference>
<comment type="subcellular location">
    <subcellularLocation>
        <location evidence="1">Membrane</location>
        <topology evidence="1">Multi-pass membrane protein</topology>
    </subcellularLocation>
</comment>
<keyword evidence="4 6" id="KW-0472">Membrane</keyword>
<dbReference type="AlphaFoldDB" id="A0A8E2JYK6"/>
<dbReference type="Pfam" id="PF04479">
    <property type="entry name" value="RTA1"/>
    <property type="match status" value="1"/>
</dbReference>
<reference evidence="7 8" key="1">
    <citation type="journal article" date="2016" name="Nat. Commun.">
        <title>Ectomycorrhizal ecology is imprinted in the genome of the dominant symbiotic fungus Cenococcum geophilum.</title>
        <authorList>
            <consortium name="DOE Joint Genome Institute"/>
            <person name="Peter M."/>
            <person name="Kohler A."/>
            <person name="Ohm R.A."/>
            <person name="Kuo A."/>
            <person name="Krutzmann J."/>
            <person name="Morin E."/>
            <person name="Arend M."/>
            <person name="Barry K.W."/>
            <person name="Binder M."/>
            <person name="Choi C."/>
            <person name="Clum A."/>
            <person name="Copeland A."/>
            <person name="Grisel N."/>
            <person name="Haridas S."/>
            <person name="Kipfer T."/>
            <person name="LaButti K."/>
            <person name="Lindquist E."/>
            <person name="Lipzen A."/>
            <person name="Maire R."/>
            <person name="Meier B."/>
            <person name="Mihaltcheva S."/>
            <person name="Molinier V."/>
            <person name="Murat C."/>
            <person name="Poggeler S."/>
            <person name="Quandt C.A."/>
            <person name="Sperisen C."/>
            <person name="Tritt A."/>
            <person name="Tisserant E."/>
            <person name="Crous P.W."/>
            <person name="Henrissat B."/>
            <person name="Nehls U."/>
            <person name="Egli S."/>
            <person name="Spatafora J.W."/>
            <person name="Grigoriev I.V."/>
            <person name="Martin F.M."/>
        </authorList>
    </citation>
    <scope>NUCLEOTIDE SEQUENCE [LARGE SCALE GENOMIC DNA]</scope>
    <source>
        <strain evidence="7 8">CBS 207.34</strain>
    </source>
</reference>
<dbReference type="Proteomes" id="UP000250140">
    <property type="component" value="Unassembled WGS sequence"/>
</dbReference>
<gene>
    <name evidence="7" type="ORF">AOQ84DRAFT_406127</name>
</gene>
<dbReference type="OrthoDB" id="1844152at2759"/>
<feature type="region of interest" description="Disordered" evidence="5">
    <location>
        <begin position="277"/>
        <end position="302"/>
    </location>
</feature>
<feature type="transmembrane region" description="Helical" evidence="6">
    <location>
        <begin position="243"/>
        <end position="262"/>
    </location>
</feature>
<evidence type="ECO:0000313" key="7">
    <source>
        <dbReference type="EMBL" id="OCL14405.1"/>
    </source>
</evidence>